<accession>A0A0R1LGL7</accession>
<dbReference type="InterPro" id="IPR017871">
    <property type="entry name" value="ABC_transporter-like_CS"/>
</dbReference>
<feature type="transmembrane region" description="Helical" evidence="12">
    <location>
        <begin position="555"/>
        <end position="579"/>
    </location>
</feature>
<dbReference type="GO" id="GO:0006865">
    <property type="term" value="P:amino acid transport"/>
    <property type="evidence" value="ECO:0007669"/>
    <property type="project" value="UniProtKB-KW"/>
</dbReference>
<keyword evidence="10 12" id="KW-0472">Membrane</keyword>
<keyword evidence="3" id="KW-1003">Cell membrane</keyword>
<feature type="transmembrane region" description="Helical" evidence="12">
    <location>
        <begin position="262"/>
        <end position="285"/>
    </location>
</feature>
<comment type="caution">
    <text evidence="14">The sequence shown here is derived from an EMBL/GenBank/DDBJ whole genome shotgun (WGS) entry which is preliminary data.</text>
</comment>
<reference evidence="14 15" key="1">
    <citation type="journal article" date="2015" name="Genome Announc.">
        <title>Expanding the biotechnology potential of lactobacilli through comparative genomics of 213 strains and associated genera.</title>
        <authorList>
            <person name="Sun Z."/>
            <person name="Harris H.M."/>
            <person name="McCann A."/>
            <person name="Guo C."/>
            <person name="Argimon S."/>
            <person name="Zhang W."/>
            <person name="Yang X."/>
            <person name="Jeffery I.B."/>
            <person name="Cooney J.C."/>
            <person name="Kagawa T.F."/>
            <person name="Liu W."/>
            <person name="Song Y."/>
            <person name="Salvetti E."/>
            <person name="Wrobel A."/>
            <person name="Rasinkangas P."/>
            <person name="Parkhill J."/>
            <person name="Rea M.C."/>
            <person name="O'Sullivan O."/>
            <person name="Ritari J."/>
            <person name="Douillard F.P."/>
            <person name="Paul Ross R."/>
            <person name="Yang R."/>
            <person name="Briner A.E."/>
            <person name="Felis G.E."/>
            <person name="de Vos W.M."/>
            <person name="Barrangou R."/>
            <person name="Klaenhammer T.R."/>
            <person name="Caufield P.W."/>
            <person name="Cui Y."/>
            <person name="Zhang H."/>
            <person name="O'Toole P.W."/>
        </authorList>
    </citation>
    <scope>NUCLEOTIDE SEQUENCE [LARGE SCALE GENOMIC DNA]</scope>
    <source>
        <strain evidence="14 15">DSM 19394</strain>
    </source>
</reference>
<evidence type="ECO:0000256" key="11">
    <source>
        <dbReference type="ARBA" id="ARBA00038388"/>
    </source>
</evidence>
<dbReference type="Proteomes" id="UP000051955">
    <property type="component" value="Unassembled WGS sequence"/>
</dbReference>
<evidence type="ECO:0000256" key="9">
    <source>
        <dbReference type="ARBA" id="ARBA00022989"/>
    </source>
</evidence>
<name>A0A0R1LGL7_9LACO</name>
<dbReference type="SMART" id="SM00382">
    <property type="entry name" value="AAA"/>
    <property type="match status" value="1"/>
</dbReference>
<dbReference type="PATRIC" id="fig|1423715.3.peg.2283"/>
<evidence type="ECO:0000256" key="8">
    <source>
        <dbReference type="ARBA" id="ARBA00022970"/>
    </source>
</evidence>
<dbReference type="OrthoDB" id="2079174at2"/>
<feature type="transmembrane region" description="Helical" evidence="12">
    <location>
        <begin position="599"/>
        <end position="619"/>
    </location>
</feature>
<dbReference type="InterPro" id="IPR003593">
    <property type="entry name" value="AAA+_ATPase"/>
</dbReference>
<dbReference type="PANTHER" id="PTHR42798">
    <property type="entry name" value="LIPOPROTEIN-RELEASING SYSTEM ATP-BINDING PROTEIN LOLD"/>
    <property type="match status" value="1"/>
</dbReference>
<gene>
    <name evidence="14" type="ORF">FD25_GL002208</name>
</gene>
<dbReference type="Pfam" id="PF12704">
    <property type="entry name" value="MacB_PCD"/>
    <property type="match status" value="1"/>
</dbReference>
<evidence type="ECO:0000313" key="14">
    <source>
        <dbReference type="EMBL" id="KRK95022.1"/>
    </source>
</evidence>
<keyword evidence="5 12" id="KW-0812">Transmembrane</keyword>
<dbReference type="InterPro" id="IPR027417">
    <property type="entry name" value="P-loop_NTPase"/>
</dbReference>
<dbReference type="GO" id="GO:0022857">
    <property type="term" value="F:transmembrane transporter activity"/>
    <property type="evidence" value="ECO:0007669"/>
    <property type="project" value="UniProtKB-ARBA"/>
</dbReference>
<dbReference type="RefSeq" id="WP_057802994.1">
    <property type="nucleotide sequence ID" value="NZ_AZDV01000023.1"/>
</dbReference>
<feature type="domain" description="ABC transporter" evidence="13">
    <location>
        <begin position="4"/>
        <end position="243"/>
    </location>
</feature>
<dbReference type="InterPro" id="IPR017911">
    <property type="entry name" value="MacB-like_ATP-bd"/>
</dbReference>
<dbReference type="PROSITE" id="PS00211">
    <property type="entry name" value="ABC_TRANSPORTER_1"/>
    <property type="match status" value="1"/>
</dbReference>
<dbReference type="AlphaFoldDB" id="A0A0R1LGL7"/>
<feature type="transmembrane region" description="Helical" evidence="12">
    <location>
        <begin position="507"/>
        <end position="534"/>
    </location>
</feature>
<dbReference type="InterPro" id="IPR003439">
    <property type="entry name" value="ABC_transporter-like_ATP-bd"/>
</dbReference>
<keyword evidence="4" id="KW-0997">Cell inner membrane</keyword>
<dbReference type="InterPro" id="IPR025857">
    <property type="entry name" value="MacB_PCD"/>
</dbReference>
<evidence type="ECO:0000256" key="7">
    <source>
        <dbReference type="ARBA" id="ARBA00022840"/>
    </source>
</evidence>
<organism evidence="14 15">
    <name type="scientific">Levilactobacillus acidifarinae DSM 19394 = JCM 15949</name>
    <dbReference type="NCBI Taxonomy" id="1423715"/>
    <lineage>
        <taxon>Bacteria</taxon>
        <taxon>Bacillati</taxon>
        <taxon>Bacillota</taxon>
        <taxon>Bacilli</taxon>
        <taxon>Lactobacillales</taxon>
        <taxon>Lactobacillaceae</taxon>
        <taxon>Levilactobacillus</taxon>
    </lineage>
</organism>
<evidence type="ECO:0000256" key="3">
    <source>
        <dbReference type="ARBA" id="ARBA00022475"/>
    </source>
</evidence>
<comment type="similarity">
    <text evidence="11">Belongs to the ABC transporter superfamily. Macrolide exporter (TC 3.A.1.122) family.</text>
</comment>
<proteinExistence type="inferred from homology"/>
<evidence type="ECO:0000256" key="10">
    <source>
        <dbReference type="ARBA" id="ARBA00023136"/>
    </source>
</evidence>
<sequence>MPVLAIHQLQKSYQLAEGGQLAVLKGINVSFDRGDFVSILGESGGGKTTFMNIIAGLDSQYSGNVVFNNHDLRTMTTKQLDQYRRENIGFIFQSFNLISHLTILENVLVGLEMTDFPKSQQLEIAKRLLQRVGLGQKLKAYPNQLSGGQKQRVAIARALANDPDIIIADEPTGALDAANTTEILELLEEIAKDGKLVIAVTHSQTVADYGTRVVHLDNGILDRDERLKPAFTTTPNKLAYHSKQLGFMATFHMALKHMRHNLGSNALIIFGGIVGIFSVLLMLSLGSGVNGFIQHEIAGNLNPTSISVTKKVKDNDISSIAMNQSDIKKMRAIKHVAHVEKAYYAPSVQVKYHQKNVTTSYFQTQNRSFLTKNLSAGRNATGLNEIIISKDLAKKYSNQAPKSMIGRHVTFYINTYDNQHRPVLLSRSLKVVGIMKTAKSATASWATVASMARAKGINLKASLLVVTIDRLANVKTVQNKVKAAHYQLTGVGSMLDTINNYVKLASYLLAGIAGISLLVSAIMIIVVLYIGVGARTKEIGILRALGASRADIRSLFFSESLILGTLFSSLGALVAWGATLGINAASSGFVHYDIAHLNIGFVVFGVTVGILISLIAALAPSWKAARLDPVTALSVE</sequence>
<evidence type="ECO:0000256" key="5">
    <source>
        <dbReference type="ARBA" id="ARBA00022692"/>
    </source>
</evidence>
<dbReference type="SUPFAM" id="SSF52540">
    <property type="entry name" value="P-loop containing nucleoside triphosphate hydrolases"/>
    <property type="match status" value="1"/>
</dbReference>
<dbReference type="STRING" id="1423715.FD25_GL002208"/>
<dbReference type="EMBL" id="AZDV01000023">
    <property type="protein sequence ID" value="KRK95022.1"/>
    <property type="molecule type" value="Genomic_DNA"/>
</dbReference>
<comment type="subcellular location">
    <subcellularLocation>
        <location evidence="1">Cell inner membrane</location>
        <topology evidence="1">Multi-pass membrane protein</topology>
    </subcellularLocation>
</comment>
<keyword evidence="8" id="KW-0029">Amino-acid transport</keyword>
<keyword evidence="9 12" id="KW-1133">Transmembrane helix</keyword>
<dbReference type="Gene3D" id="3.40.50.300">
    <property type="entry name" value="P-loop containing nucleotide triphosphate hydrolases"/>
    <property type="match status" value="1"/>
</dbReference>
<keyword evidence="15" id="KW-1185">Reference proteome</keyword>
<dbReference type="GO" id="GO:0098796">
    <property type="term" value="C:membrane protein complex"/>
    <property type="evidence" value="ECO:0007669"/>
    <property type="project" value="UniProtKB-ARBA"/>
</dbReference>
<evidence type="ECO:0000256" key="6">
    <source>
        <dbReference type="ARBA" id="ARBA00022741"/>
    </source>
</evidence>
<dbReference type="PANTHER" id="PTHR42798:SF6">
    <property type="entry name" value="CELL DIVISION ATP-BINDING PROTEIN FTSE"/>
    <property type="match status" value="1"/>
</dbReference>
<protein>
    <submittedName>
        <fullName evidence="14">Phosphonate-transporting ATPase</fullName>
    </submittedName>
</protein>
<dbReference type="PROSITE" id="PS50893">
    <property type="entry name" value="ABC_TRANSPORTER_2"/>
    <property type="match status" value="1"/>
</dbReference>
<dbReference type="InterPro" id="IPR003838">
    <property type="entry name" value="ABC3_permease_C"/>
</dbReference>
<dbReference type="Pfam" id="PF02687">
    <property type="entry name" value="FtsX"/>
    <property type="match status" value="1"/>
</dbReference>
<dbReference type="GO" id="GO:0005886">
    <property type="term" value="C:plasma membrane"/>
    <property type="evidence" value="ECO:0007669"/>
    <property type="project" value="UniProtKB-SubCell"/>
</dbReference>
<dbReference type="FunFam" id="3.40.50.300:FF:000032">
    <property type="entry name" value="Export ABC transporter ATP-binding protein"/>
    <property type="match status" value="1"/>
</dbReference>
<dbReference type="GO" id="GO:0016887">
    <property type="term" value="F:ATP hydrolysis activity"/>
    <property type="evidence" value="ECO:0007669"/>
    <property type="project" value="InterPro"/>
</dbReference>
<dbReference type="GO" id="GO:0005524">
    <property type="term" value="F:ATP binding"/>
    <property type="evidence" value="ECO:0007669"/>
    <property type="project" value="UniProtKB-KW"/>
</dbReference>
<evidence type="ECO:0000256" key="2">
    <source>
        <dbReference type="ARBA" id="ARBA00022448"/>
    </source>
</evidence>
<keyword evidence="2" id="KW-0813">Transport</keyword>
<evidence type="ECO:0000256" key="4">
    <source>
        <dbReference type="ARBA" id="ARBA00022519"/>
    </source>
</evidence>
<dbReference type="CDD" id="cd03255">
    <property type="entry name" value="ABC_MJ0796_LolCDE_FtsE"/>
    <property type="match status" value="1"/>
</dbReference>
<dbReference type="Pfam" id="PF00005">
    <property type="entry name" value="ABC_tran"/>
    <property type="match status" value="1"/>
</dbReference>
<keyword evidence="7" id="KW-0067">ATP-binding</keyword>
<keyword evidence="6" id="KW-0547">Nucleotide-binding</keyword>
<evidence type="ECO:0000256" key="1">
    <source>
        <dbReference type="ARBA" id="ARBA00004429"/>
    </source>
</evidence>
<evidence type="ECO:0000256" key="12">
    <source>
        <dbReference type="SAM" id="Phobius"/>
    </source>
</evidence>
<evidence type="ECO:0000313" key="15">
    <source>
        <dbReference type="Proteomes" id="UP000051955"/>
    </source>
</evidence>
<evidence type="ECO:0000259" key="13">
    <source>
        <dbReference type="PROSITE" id="PS50893"/>
    </source>
</evidence>